<keyword evidence="3" id="KW-1185">Reference proteome</keyword>
<evidence type="ECO:0000313" key="2">
    <source>
        <dbReference type="EMBL" id="PLW71010.1"/>
    </source>
</evidence>
<evidence type="ECO:0000313" key="3">
    <source>
        <dbReference type="Proteomes" id="UP000235005"/>
    </source>
</evidence>
<reference evidence="2 3" key="1">
    <citation type="submission" date="2018-01" db="EMBL/GenBank/DDBJ databases">
        <title>The draft genome sequence of Halioglobus lutimaris HF004.</title>
        <authorList>
            <person name="Du Z.-J."/>
            <person name="Shi M.-J."/>
        </authorList>
    </citation>
    <scope>NUCLEOTIDE SEQUENCE [LARGE SCALE GENOMIC DNA]</scope>
    <source>
        <strain evidence="2 3">HF004</strain>
    </source>
</reference>
<organism evidence="2 3">
    <name type="scientific">Pseudohalioglobus lutimaris</name>
    <dbReference type="NCBI Taxonomy" id="1737061"/>
    <lineage>
        <taxon>Bacteria</taxon>
        <taxon>Pseudomonadati</taxon>
        <taxon>Pseudomonadota</taxon>
        <taxon>Gammaproteobacteria</taxon>
        <taxon>Cellvibrionales</taxon>
        <taxon>Halieaceae</taxon>
        <taxon>Pseudohalioglobus</taxon>
    </lineage>
</organism>
<dbReference type="OrthoDB" id="5739613at2"/>
<proteinExistence type="predicted"/>
<gene>
    <name evidence="2" type="ORF">C0039_01355</name>
</gene>
<evidence type="ECO:0000256" key="1">
    <source>
        <dbReference type="SAM" id="MobiDB-lite"/>
    </source>
</evidence>
<sequence>MQADVEDPNAIRCKRYAETGSRIGKKVCMTNAEWDRTAQESREAADRIQRGSLHGTSIVDGG</sequence>
<dbReference type="EMBL" id="PKUS01000001">
    <property type="protein sequence ID" value="PLW71010.1"/>
    <property type="molecule type" value="Genomic_DNA"/>
</dbReference>
<protein>
    <submittedName>
        <fullName evidence="2">Uncharacterized protein</fullName>
    </submittedName>
</protein>
<dbReference type="AlphaFoldDB" id="A0A2N5X938"/>
<accession>A0A2N5X938</accession>
<dbReference type="Proteomes" id="UP000235005">
    <property type="component" value="Unassembled WGS sequence"/>
</dbReference>
<name>A0A2N5X938_9GAMM</name>
<feature type="region of interest" description="Disordered" evidence="1">
    <location>
        <begin position="39"/>
        <end position="62"/>
    </location>
</feature>
<comment type="caution">
    <text evidence="2">The sequence shown here is derived from an EMBL/GenBank/DDBJ whole genome shotgun (WGS) entry which is preliminary data.</text>
</comment>
<feature type="compositionally biased region" description="Basic and acidic residues" evidence="1">
    <location>
        <begin position="39"/>
        <end position="49"/>
    </location>
</feature>